<dbReference type="SUPFAM" id="SSF55904">
    <property type="entry name" value="Ornithine decarboxylase C-terminal domain"/>
    <property type="match status" value="1"/>
</dbReference>
<evidence type="ECO:0000256" key="5">
    <source>
        <dbReference type="ARBA" id="ARBA00023239"/>
    </source>
</evidence>
<dbReference type="InterPro" id="IPR052357">
    <property type="entry name" value="Orn_Lys_Arg_decarboxylase-I"/>
</dbReference>
<sequence length="474" mass="53404">MNTPLINGILDYIKQKNIPFHMPGHKNNAKDFEELKVIQKYLFDMDLTEVDGLDNLHSPEGIIKETQEKISKCLGSEESFILVNGSTAGIYSMILGVTKPKDKIIIQRNSHRSVYSAAFLGDLEVEYINPKVLDGFNIPVSIDLDEAFKVIEKNKDAKAVVLTYPTYYGTCFDLESLINHAHKHGILVLVDEAHGAHFPFNNKLPKSAISLGADVSVNSFHKTLPSLTQTAVLNVNKGVDVEGIKYMLRMFQSTSPSYVLMASVDAAINIMEREGEKLLDEVIYYIDEFKKDIKGFDSYNILDENFIGKSFIYDLDKTRIVINTSFGGKVLDSILRKNYNIQVEMSDIFNIVLIGSVGDKKEFYDRLKFALLDLKDKMPKTVFDYKNYSVSYKKVLSLREAYYLPKKKVKLREAKGLVSAEMVVPYPPGIPILIPGEIITDEIIELLDIYRANNITLNGLSDSNAEYIFVVNGG</sequence>
<proteinExistence type="inferred from homology"/>
<evidence type="ECO:0000256" key="3">
    <source>
        <dbReference type="ARBA" id="ARBA00022793"/>
    </source>
</evidence>
<dbReference type="AlphaFoldDB" id="A0A1H5XQC3"/>
<keyword evidence="4" id="KW-0663">Pyridoxal phosphate</keyword>
<dbReference type="PANTHER" id="PTHR43277">
    <property type="entry name" value="ARGININE DECARBOXYLASE"/>
    <property type="match status" value="1"/>
</dbReference>
<comment type="cofactor">
    <cofactor evidence="1">
        <name>pyridoxal 5'-phosphate</name>
        <dbReference type="ChEBI" id="CHEBI:597326"/>
    </cofactor>
</comment>
<protein>
    <submittedName>
        <fullName evidence="8">Lysine decarboxylase</fullName>
    </submittedName>
</protein>
<dbReference type="PANTHER" id="PTHR43277:SF4">
    <property type="entry name" value="ARGININE DECARBOXYLASE"/>
    <property type="match status" value="1"/>
</dbReference>
<dbReference type="InterPro" id="IPR000310">
    <property type="entry name" value="Orn/Lys/Arg_deCO2ase_major_dom"/>
</dbReference>
<feature type="domain" description="Orn/Lys/Arg decarboxylases family 1 pyridoxal-P attachment site" evidence="6">
    <location>
        <begin position="3"/>
        <end position="299"/>
    </location>
</feature>
<dbReference type="InterPro" id="IPR015421">
    <property type="entry name" value="PyrdxlP-dep_Trfase_major"/>
</dbReference>
<dbReference type="InterPro" id="IPR015424">
    <property type="entry name" value="PyrdxlP-dep_Trfase"/>
</dbReference>
<dbReference type="RefSeq" id="WP_103896720.1">
    <property type="nucleotide sequence ID" value="NZ_FNUK01000035.1"/>
</dbReference>
<dbReference type="OrthoDB" id="9815233at2"/>
<evidence type="ECO:0000313" key="9">
    <source>
        <dbReference type="Proteomes" id="UP000242850"/>
    </source>
</evidence>
<dbReference type="SUPFAM" id="SSF53383">
    <property type="entry name" value="PLP-dependent transferases"/>
    <property type="match status" value="1"/>
</dbReference>
<evidence type="ECO:0000256" key="2">
    <source>
        <dbReference type="ARBA" id="ARBA00010671"/>
    </source>
</evidence>
<dbReference type="Proteomes" id="UP000242850">
    <property type="component" value="Unassembled WGS sequence"/>
</dbReference>
<dbReference type="InterPro" id="IPR008286">
    <property type="entry name" value="Prn/Lys/Arg_de-COase_C"/>
</dbReference>
<organism evidence="8 9">
    <name type="scientific">Caloramator fervidus</name>
    <dbReference type="NCBI Taxonomy" id="29344"/>
    <lineage>
        <taxon>Bacteria</taxon>
        <taxon>Bacillati</taxon>
        <taxon>Bacillota</taxon>
        <taxon>Clostridia</taxon>
        <taxon>Eubacteriales</taxon>
        <taxon>Clostridiaceae</taxon>
        <taxon>Caloramator</taxon>
    </lineage>
</organism>
<dbReference type="Pfam" id="PF03711">
    <property type="entry name" value="OKR_DC_1_C"/>
    <property type="match status" value="1"/>
</dbReference>
<evidence type="ECO:0000256" key="4">
    <source>
        <dbReference type="ARBA" id="ARBA00022898"/>
    </source>
</evidence>
<comment type="similarity">
    <text evidence="2">Belongs to the Orn/Lys/Arg decarboxylase class-I family.</text>
</comment>
<evidence type="ECO:0000313" key="8">
    <source>
        <dbReference type="EMBL" id="SEG13894.1"/>
    </source>
</evidence>
<dbReference type="GO" id="GO:0016831">
    <property type="term" value="F:carboxy-lyase activity"/>
    <property type="evidence" value="ECO:0007669"/>
    <property type="project" value="UniProtKB-KW"/>
</dbReference>
<gene>
    <name evidence="8" type="ORF">SAMN05660865_01834</name>
</gene>
<evidence type="ECO:0000256" key="1">
    <source>
        <dbReference type="ARBA" id="ARBA00001933"/>
    </source>
</evidence>
<dbReference type="InterPro" id="IPR036633">
    <property type="entry name" value="Prn/Lys/Arg_de-COase_C_sf"/>
</dbReference>
<evidence type="ECO:0000259" key="6">
    <source>
        <dbReference type="Pfam" id="PF01276"/>
    </source>
</evidence>
<name>A0A1H5XQC3_9CLOT</name>
<keyword evidence="9" id="KW-1185">Reference proteome</keyword>
<feature type="domain" description="Orn/Lys/Arg decarboxylase C-terminal" evidence="7">
    <location>
        <begin position="406"/>
        <end position="454"/>
    </location>
</feature>
<dbReference type="Gene3D" id="3.90.105.10">
    <property type="entry name" value="Molybdopterin biosynthesis moea protein, domain 2"/>
    <property type="match status" value="1"/>
</dbReference>
<dbReference type="Gene3D" id="3.40.640.10">
    <property type="entry name" value="Type I PLP-dependent aspartate aminotransferase-like (Major domain)"/>
    <property type="match status" value="1"/>
</dbReference>
<dbReference type="Pfam" id="PF01276">
    <property type="entry name" value="OKR_DC_1"/>
    <property type="match status" value="1"/>
</dbReference>
<reference evidence="9" key="1">
    <citation type="submission" date="2016-10" db="EMBL/GenBank/DDBJ databases">
        <authorList>
            <person name="Varghese N."/>
            <person name="Submissions S."/>
        </authorList>
    </citation>
    <scope>NUCLEOTIDE SEQUENCE [LARGE SCALE GENOMIC DNA]</scope>
    <source>
        <strain evidence="9">DSM 5463</strain>
    </source>
</reference>
<accession>A0A1H5XQC3</accession>
<dbReference type="EMBL" id="FNUK01000035">
    <property type="protein sequence ID" value="SEG13894.1"/>
    <property type="molecule type" value="Genomic_DNA"/>
</dbReference>
<keyword evidence="3" id="KW-0210">Decarboxylase</keyword>
<keyword evidence="5" id="KW-0456">Lyase</keyword>
<evidence type="ECO:0000259" key="7">
    <source>
        <dbReference type="Pfam" id="PF03711"/>
    </source>
</evidence>